<dbReference type="InterPro" id="IPR002130">
    <property type="entry name" value="Cyclophilin-type_PPIase_dom"/>
</dbReference>
<keyword evidence="4 5" id="KW-0413">Isomerase</keyword>
<organism evidence="7 8">
    <name type="scientific">Spirosoma montaniterrae</name>
    <dbReference type="NCBI Taxonomy" id="1178516"/>
    <lineage>
        <taxon>Bacteria</taxon>
        <taxon>Pseudomonadati</taxon>
        <taxon>Bacteroidota</taxon>
        <taxon>Cytophagia</taxon>
        <taxon>Cytophagales</taxon>
        <taxon>Cytophagaceae</taxon>
        <taxon>Spirosoma</taxon>
    </lineage>
</organism>
<dbReference type="PANTHER" id="PTHR45625">
    <property type="entry name" value="PEPTIDYL-PROLYL CIS-TRANS ISOMERASE-RELATED"/>
    <property type="match status" value="1"/>
</dbReference>
<evidence type="ECO:0000256" key="5">
    <source>
        <dbReference type="RuleBase" id="RU363019"/>
    </source>
</evidence>
<evidence type="ECO:0000313" key="8">
    <source>
        <dbReference type="Proteomes" id="UP000187941"/>
    </source>
</evidence>
<keyword evidence="5" id="KW-0732">Signal</keyword>
<dbReference type="PANTHER" id="PTHR45625:SF4">
    <property type="entry name" value="PEPTIDYLPROLYL ISOMERASE DOMAIN AND WD REPEAT-CONTAINING PROTEIN 1"/>
    <property type="match status" value="1"/>
</dbReference>
<dbReference type="InterPro" id="IPR020892">
    <property type="entry name" value="Cyclophilin-type_PPIase_CS"/>
</dbReference>
<proteinExistence type="inferred from homology"/>
<accession>A0A1P9X0G7</accession>
<dbReference type="AlphaFoldDB" id="A0A1P9X0G7"/>
<dbReference type="KEGG" id="smon:AWR27_18480"/>
<keyword evidence="8" id="KW-1185">Reference proteome</keyword>
<gene>
    <name evidence="7" type="ORF">AWR27_18480</name>
</gene>
<dbReference type="OrthoDB" id="9807797at2"/>
<feature type="signal peptide" evidence="5">
    <location>
        <begin position="1"/>
        <end position="18"/>
    </location>
</feature>
<dbReference type="PROSITE" id="PS50072">
    <property type="entry name" value="CSA_PPIASE_2"/>
    <property type="match status" value="1"/>
</dbReference>
<dbReference type="GO" id="GO:0006457">
    <property type="term" value="P:protein folding"/>
    <property type="evidence" value="ECO:0007669"/>
    <property type="project" value="InterPro"/>
</dbReference>
<dbReference type="PROSITE" id="PS00170">
    <property type="entry name" value="CSA_PPIASE_1"/>
    <property type="match status" value="1"/>
</dbReference>
<keyword evidence="3 5" id="KW-0697">Rotamase</keyword>
<dbReference type="InterPro" id="IPR024936">
    <property type="entry name" value="Cyclophilin-type_PPIase"/>
</dbReference>
<dbReference type="InterPro" id="IPR029000">
    <property type="entry name" value="Cyclophilin-like_dom_sf"/>
</dbReference>
<dbReference type="PRINTS" id="PR00153">
    <property type="entry name" value="CSAPPISMRASE"/>
</dbReference>
<dbReference type="EC" id="5.2.1.8" evidence="5"/>
<dbReference type="EMBL" id="CP014263">
    <property type="protein sequence ID" value="AQG81131.1"/>
    <property type="molecule type" value="Genomic_DNA"/>
</dbReference>
<feature type="domain" description="PPIase cyclophilin-type" evidence="6">
    <location>
        <begin position="35"/>
        <end position="220"/>
    </location>
</feature>
<reference evidence="7 8" key="1">
    <citation type="submission" date="2016-01" db="EMBL/GenBank/DDBJ databases">
        <authorList>
            <person name="Oliw E.H."/>
        </authorList>
    </citation>
    <scope>NUCLEOTIDE SEQUENCE [LARGE SCALE GENOMIC DNA]</scope>
    <source>
        <strain evidence="7 8">DY10</strain>
    </source>
</reference>
<sequence length="235" mass="26652">MKKTVLLLFFLLPFLVSAQNRKKKDFLVTLTTKYGPMRLVLYDQTPKHKENFIRLTNERFYDSLLFHRVIQGFMIQGGDPGSRMAQPGQLLGDGENGYKVPAEIVPELFHKKGTLAAARDNNPEKASSGCQFYIVQGRTWTDDELQQQIERGRTRSVSRVFTDAQKQTYKTLGGTPHLDGTYTVFGEVVDGLAVVDSIAKQPGNSVNRPLQDIRMGVSGKWVKKKKITKRYGYKF</sequence>
<dbReference type="Pfam" id="PF00160">
    <property type="entry name" value="Pro_isomerase"/>
    <property type="match status" value="1"/>
</dbReference>
<dbReference type="PIRSF" id="PIRSF001467">
    <property type="entry name" value="Peptidylpro_ismrse"/>
    <property type="match status" value="1"/>
</dbReference>
<dbReference type="Proteomes" id="UP000187941">
    <property type="component" value="Chromosome"/>
</dbReference>
<comment type="function">
    <text evidence="1 5">PPIases accelerate the folding of proteins. It catalyzes the cis-trans isomerization of proline imidic peptide bonds in oligopeptides.</text>
</comment>
<comment type="similarity">
    <text evidence="2 5">Belongs to the cyclophilin-type PPIase family.</text>
</comment>
<dbReference type="STRING" id="1178516.AWR27_18480"/>
<evidence type="ECO:0000256" key="4">
    <source>
        <dbReference type="ARBA" id="ARBA00023235"/>
    </source>
</evidence>
<dbReference type="SUPFAM" id="SSF50891">
    <property type="entry name" value="Cyclophilin-like"/>
    <property type="match status" value="1"/>
</dbReference>
<protein>
    <recommendedName>
        <fullName evidence="5">Peptidyl-prolyl cis-trans isomerase</fullName>
        <shortName evidence="5">PPIase</shortName>
        <ecNumber evidence="5">5.2.1.8</ecNumber>
    </recommendedName>
</protein>
<evidence type="ECO:0000259" key="6">
    <source>
        <dbReference type="PROSITE" id="PS50072"/>
    </source>
</evidence>
<dbReference type="Gene3D" id="2.40.100.10">
    <property type="entry name" value="Cyclophilin-like"/>
    <property type="match status" value="1"/>
</dbReference>
<dbReference type="InterPro" id="IPR044666">
    <property type="entry name" value="Cyclophilin_A-like"/>
</dbReference>
<evidence type="ECO:0000313" key="7">
    <source>
        <dbReference type="EMBL" id="AQG81131.1"/>
    </source>
</evidence>
<evidence type="ECO:0000256" key="1">
    <source>
        <dbReference type="ARBA" id="ARBA00002388"/>
    </source>
</evidence>
<evidence type="ECO:0000256" key="2">
    <source>
        <dbReference type="ARBA" id="ARBA00007365"/>
    </source>
</evidence>
<feature type="chain" id="PRO_5011826801" description="Peptidyl-prolyl cis-trans isomerase" evidence="5">
    <location>
        <begin position="19"/>
        <end position="235"/>
    </location>
</feature>
<evidence type="ECO:0000256" key="3">
    <source>
        <dbReference type="ARBA" id="ARBA00023110"/>
    </source>
</evidence>
<name>A0A1P9X0G7_9BACT</name>
<comment type="catalytic activity">
    <reaction evidence="5">
        <text>[protein]-peptidylproline (omega=180) = [protein]-peptidylproline (omega=0)</text>
        <dbReference type="Rhea" id="RHEA:16237"/>
        <dbReference type="Rhea" id="RHEA-COMP:10747"/>
        <dbReference type="Rhea" id="RHEA-COMP:10748"/>
        <dbReference type="ChEBI" id="CHEBI:83833"/>
        <dbReference type="ChEBI" id="CHEBI:83834"/>
        <dbReference type="EC" id="5.2.1.8"/>
    </reaction>
</comment>
<dbReference type="GO" id="GO:0003755">
    <property type="term" value="F:peptidyl-prolyl cis-trans isomerase activity"/>
    <property type="evidence" value="ECO:0007669"/>
    <property type="project" value="UniProtKB-UniRule"/>
</dbReference>
<dbReference type="RefSeq" id="WP_077132594.1">
    <property type="nucleotide sequence ID" value="NZ_CP014263.1"/>
</dbReference>
<dbReference type="CDD" id="cd00317">
    <property type="entry name" value="cyclophilin"/>
    <property type="match status" value="1"/>
</dbReference>